<evidence type="ECO:0000256" key="4">
    <source>
        <dbReference type="ARBA" id="ARBA00022723"/>
    </source>
</evidence>
<dbReference type="InterPro" id="IPR001128">
    <property type="entry name" value="Cyt_P450"/>
</dbReference>
<dbReference type="GO" id="GO:0016705">
    <property type="term" value="F:oxidoreductase activity, acting on paired donors, with incorporation or reduction of molecular oxygen"/>
    <property type="evidence" value="ECO:0007669"/>
    <property type="project" value="InterPro"/>
</dbReference>
<keyword evidence="6 8" id="KW-0408">Iron</keyword>
<name>A0A9W5YFP2_9EURO</name>
<dbReference type="Gene3D" id="1.10.630.10">
    <property type="entry name" value="Cytochrome P450"/>
    <property type="match status" value="1"/>
</dbReference>
<evidence type="ECO:0000256" key="7">
    <source>
        <dbReference type="ARBA" id="ARBA00023033"/>
    </source>
</evidence>
<keyword evidence="5" id="KW-0560">Oxidoreductase</keyword>
<evidence type="ECO:0000313" key="11">
    <source>
        <dbReference type="Proteomes" id="UP001143548"/>
    </source>
</evidence>
<comment type="caution">
    <text evidence="10">The sequence shown here is derived from an EMBL/GenBank/DDBJ whole genome shotgun (WGS) entry which is preliminary data.</text>
</comment>
<sequence length="467" mass="53079">MIVPASLILLLAATSAYLAARTVYRIWFHPLSKIPGSKLAAATHLVEFFYDVVCKGQFLFEIERMHQEYGPIVRINPREVHIIDPRFYDEIYASSARRRNKDPAFVPIFGLPRCIAATVDHDHHRFRRNILSDFFSKKNVTGLTGVVDDRVYALVRRLEEFCRSGEVLQLDDAMVALTSDVITHYCYGQSWDFLQSKAFRGEIRNATQDLNAVVHLSRFFPWLGDALPLIPEYIWRRLQPGISVLFAYQQAVLDQASEGMGRKKVLTSSRGTMFERMTDPSLPADERALRRIQDEALEVLTAGTETTADVLTKAIYYLLHNDGMWQRLRAELKQVLPSPSSTATWSSLEQLPFLSGVVNEALRLSYGLLIRLPRVAPCETLRYREYVIPPGVSSAQLRVDTYTPAWAINANVQTPVSSTSYFIHRDPTIFPNPDTFDPERWIGDGAMALKRFLVPFTKGSRICLGMK</sequence>
<dbReference type="GO" id="GO:0020037">
    <property type="term" value="F:heme binding"/>
    <property type="evidence" value="ECO:0007669"/>
    <property type="project" value="InterPro"/>
</dbReference>
<keyword evidence="3 8" id="KW-0349">Heme</keyword>
<dbReference type="EMBL" id="BROQ01000005">
    <property type="protein sequence ID" value="GKZ17308.1"/>
    <property type="molecule type" value="Genomic_DNA"/>
</dbReference>
<dbReference type="PRINTS" id="PR00463">
    <property type="entry name" value="EP450I"/>
</dbReference>
<dbReference type="Proteomes" id="UP001143548">
    <property type="component" value="Unassembled WGS sequence"/>
</dbReference>
<feature type="signal peptide" evidence="9">
    <location>
        <begin position="1"/>
        <end position="20"/>
    </location>
</feature>
<dbReference type="InterPro" id="IPR036396">
    <property type="entry name" value="Cyt_P450_sf"/>
</dbReference>
<evidence type="ECO:0000256" key="3">
    <source>
        <dbReference type="ARBA" id="ARBA00022617"/>
    </source>
</evidence>
<keyword evidence="9" id="KW-0732">Signal</keyword>
<dbReference type="PRINTS" id="PR00385">
    <property type="entry name" value="P450"/>
</dbReference>
<comment type="similarity">
    <text evidence="2">Belongs to the cytochrome P450 family.</text>
</comment>
<keyword evidence="7" id="KW-0503">Monooxygenase</keyword>
<comment type="cofactor">
    <cofactor evidence="1 8">
        <name>heme</name>
        <dbReference type="ChEBI" id="CHEBI:30413"/>
    </cofactor>
</comment>
<dbReference type="InterPro" id="IPR050121">
    <property type="entry name" value="Cytochrome_P450_monoxygenase"/>
</dbReference>
<dbReference type="PANTHER" id="PTHR24305:SF157">
    <property type="entry name" value="N-ACETYLTRYPTOPHAN 6-HYDROXYLASE IVOC-RELATED"/>
    <property type="match status" value="1"/>
</dbReference>
<evidence type="ECO:0000256" key="2">
    <source>
        <dbReference type="ARBA" id="ARBA00010617"/>
    </source>
</evidence>
<organism evidence="10 11">
    <name type="scientific">Aspergillus brasiliensis</name>
    <dbReference type="NCBI Taxonomy" id="319629"/>
    <lineage>
        <taxon>Eukaryota</taxon>
        <taxon>Fungi</taxon>
        <taxon>Dikarya</taxon>
        <taxon>Ascomycota</taxon>
        <taxon>Pezizomycotina</taxon>
        <taxon>Eurotiomycetes</taxon>
        <taxon>Eurotiomycetidae</taxon>
        <taxon>Eurotiales</taxon>
        <taxon>Aspergillaceae</taxon>
        <taxon>Aspergillus</taxon>
        <taxon>Aspergillus subgen. Circumdati</taxon>
    </lineage>
</organism>
<evidence type="ECO:0000256" key="8">
    <source>
        <dbReference type="PIRSR" id="PIRSR602401-1"/>
    </source>
</evidence>
<feature type="chain" id="PRO_5040948373" description="Cytochrome P450" evidence="9">
    <location>
        <begin position="21"/>
        <end position="467"/>
    </location>
</feature>
<protein>
    <recommendedName>
        <fullName evidence="12">Cytochrome P450</fullName>
    </recommendedName>
</protein>
<accession>A0A9W5YFP2</accession>
<evidence type="ECO:0000256" key="9">
    <source>
        <dbReference type="SAM" id="SignalP"/>
    </source>
</evidence>
<dbReference type="CDD" id="cd11062">
    <property type="entry name" value="CYP58-like"/>
    <property type="match status" value="1"/>
</dbReference>
<dbReference type="SUPFAM" id="SSF48264">
    <property type="entry name" value="Cytochrome P450"/>
    <property type="match status" value="1"/>
</dbReference>
<dbReference type="Pfam" id="PF00067">
    <property type="entry name" value="p450"/>
    <property type="match status" value="2"/>
</dbReference>
<evidence type="ECO:0000256" key="6">
    <source>
        <dbReference type="ARBA" id="ARBA00023004"/>
    </source>
</evidence>
<proteinExistence type="inferred from homology"/>
<gene>
    <name evidence="10" type="ORF">AbraCBS73388_008230</name>
</gene>
<reference evidence="10" key="1">
    <citation type="submission" date="2022-07" db="EMBL/GenBank/DDBJ databases">
        <title>Taxonomy of Aspergillus series Nigri: significant species reduction supported by multi-species coalescent approaches.</title>
        <authorList>
            <person name="Bian C."/>
            <person name="Kusuya Y."/>
            <person name="Sklenar F."/>
            <person name="D'hooge E."/>
            <person name="Yaguchi T."/>
            <person name="Takahashi H."/>
            <person name="Hubka V."/>
        </authorList>
    </citation>
    <scope>NUCLEOTIDE SEQUENCE</scope>
    <source>
        <strain evidence="10">CBS 733.88</strain>
    </source>
</reference>
<dbReference type="InterPro" id="IPR002401">
    <property type="entry name" value="Cyt_P450_E_grp-I"/>
</dbReference>
<evidence type="ECO:0000256" key="5">
    <source>
        <dbReference type="ARBA" id="ARBA00023002"/>
    </source>
</evidence>
<dbReference type="GO" id="GO:0005506">
    <property type="term" value="F:iron ion binding"/>
    <property type="evidence" value="ECO:0007669"/>
    <property type="project" value="InterPro"/>
</dbReference>
<evidence type="ECO:0008006" key="12">
    <source>
        <dbReference type="Google" id="ProtNLM"/>
    </source>
</evidence>
<keyword evidence="4 8" id="KW-0479">Metal-binding</keyword>
<feature type="binding site" description="axial binding residue" evidence="8">
    <location>
        <position position="463"/>
    </location>
    <ligand>
        <name>heme</name>
        <dbReference type="ChEBI" id="CHEBI:30413"/>
    </ligand>
    <ligandPart>
        <name>Fe</name>
        <dbReference type="ChEBI" id="CHEBI:18248"/>
    </ligandPart>
</feature>
<dbReference type="PANTHER" id="PTHR24305">
    <property type="entry name" value="CYTOCHROME P450"/>
    <property type="match status" value="1"/>
</dbReference>
<dbReference type="AlphaFoldDB" id="A0A9W5YFP2"/>
<dbReference type="GO" id="GO:0004497">
    <property type="term" value="F:monooxygenase activity"/>
    <property type="evidence" value="ECO:0007669"/>
    <property type="project" value="UniProtKB-KW"/>
</dbReference>
<evidence type="ECO:0000256" key="1">
    <source>
        <dbReference type="ARBA" id="ARBA00001971"/>
    </source>
</evidence>
<evidence type="ECO:0000313" key="10">
    <source>
        <dbReference type="EMBL" id="GKZ17308.1"/>
    </source>
</evidence>